<organism evidence="1 2">
    <name type="scientific">Hypoxylon rubiginosum</name>
    <dbReference type="NCBI Taxonomy" id="110542"/>
    <lineage>
        <taxon>Eukaryota</taxon>
        <taxon>Fungi</taxon>
        <taxon>Dikarya</taxon>
        <taxon>Ascomycota</taxon>
        <taxon>Pezizomycotina</taxon>
        <taxon>Sordariomycetes</taxon>
        <taxon>Xylariomycetidae</taxon>
        <taxon>Xylariales</taxon>
        <taxon>Hypoxylaceae</taxon>
        <taxon>Hypoxylon</taxon>
    </lineage>
</organism>
<comment type="caution">
    <text evidence="1">The sequence shown here is derived from an EMBL/GenBank/DDBJ whole genome shotgun (WGS) entry which is preliminary data.</text>
</comment>
<proteinExistence type="predicted"/>
<sequence>MFNPLLLLLVVGLPVIAQDNRPQDPNNYFVYPPLPGPQFSNDPTVFETNHNFTVGEQQDQPFKWETNMTSVSILLIQEGNPESVQQHDLTDCIPGSTKYFYWDGSIGPIDLKNGSRAFLGAYNCSHPTTPIFFSHYINLIEAQSEAEVSSSSIVSSTKTSSFSISFSTLLATTATSSATISPTPTPTPLSAPASATPSPENPSNAATIGGGIGGGIGGALLLIAVGYAFWKYRGRKRDSAQQQQQQQQQPNWANGRDDDVLAHKYNSSLYKQPHPIEIYSSPNIGHGMNPGRRFYEVE</sequence>
<evidence type="ECO:0000313" key="1">
    <source>
        <dbReference type="EMBL" id="KAI6090146.1"/>
    </source>
</evidence>
<dbReference type="Proteomes" id="UP001497680">
    <property type="component" value="Unassembled WGS sequence"/>
</dbReference>
<name>A0ACC0DBZ3_9PEZI</name>
<reference evidence="1 2" key="1">
    <citation type="journal article" date="2022" name="New Phytol.">
        <title>Ecological generalism drives hyperdiversity of secondary metabolite gene clusters in xylarialean endophytes.</title>
        <authorList>
            <person name="Franco M.E.E."/>
            <person name="Wisecaver J.H."/>
            <person name="Arnold A.E."/>
            <person name="Ju Y.M."/>
            <person name="Slot J.C."/>
            <person name="Ahrendt S."/>
            <person name="Moore L.P."/>
            <person name="Eastman K.E."/>
            <person name="Scott K."/>
            <person name="Konkel Z."/>
            <person name="Mondo S.J."/>
            <person name="Kuo A."/>
            <person name="Hayes R.D."/>
            <person name="Haridas S."/>
            <person name="Andreopoulos B."/>
            <person name="Riley R."/>
            <person name="LaButti K."/>
            <person name="Pangilinan J."/>
            <person name="Lipzen A."/>
            <person name="Amirebrahimi M."/>
            <person name="Yan J."/>
            <person name="Adam C."/>
            <person name="Keymanesh K."/>
            <person name="Ng V."/>
            <person name="Louie K."/>
            <person name="Northen T."/>
            <person name="Drula E."/>
            <person name="Henrissat B."/>
            <person name="Hsieh H.M."/>
            <person name="Youens-Clark K."/>
            <person name="Lutzoni F."/>
            <person name="Miadlikowska J."/>
            <person name="Eastwood D.C."/>
            <person name="Hamelin R.C."/>
            <person name="Grigoriev I.V."/>
            <person name="U'Ren J.M."/>
        </authorList>
    </citation>
    <scope>NUCLEOTIDE SEQUENCE [LARGE SCALE GENOMIC DNA]</scope>
    <source>
        <strain evidence="1 2">ER1909</strain>
    </source>
</reference>
<accession>A0ACC0DBZ3</accession>
<protein>
    <submittedName>
        <fullName evidence="1">Uncharacterized protein</fullName>
    </submittedName>
</protein>
<evidence type="ECO:0000313" key="2">
    <source>
        <dbReference type="Proteomes" id="UP001497680"/>
    </source>
</evidence>
<gene>
    <name evidence="1" type="ORF">F4821DRAFT_36916</name>
</gene>
<dbReference type="EMBL" id="MU394292">
    <property type="protein sequence ID" value="KAI6090146.1"/>
    <property type="molecule type" value="Genomic_DNA"/>
</dbReference>
<keyword evidence="2" id="KW-1185">Reference proteome</keyword>